<dbReference type="UniPathway" id="UPA00214"/>
<dbReference type="InterPro" id="IPR036291">
    <property type="entry name" value="NAD(P)-bd_dom_sf"/>
</dbReference>
<evidence type="ECO:0000256" key="9">
    <source>
        <dbReference type="ARBA" id="ARBA00023277"/>
    </source>
</evidence>
<evidence type="ECO:0000256" key="6">
    <source>
        <dbReference type="ARBA" id="ARBA00018569"/>
    </source>
</evidence>
<evidence type="ECO:0000256" key="5">
    <source>
        <dbReference type="ARBA" id="ARBA00013189"/>
    </source>
</evidence>
<dbReference type="NCBIfam" id="TIGR01179">
    <property type="entry name" value="galE"/>
    <property type="match status" value="1"/>
</dbReference>
<evidence type="ECO:0000256" key="7">
    <source>
        <dbReference type="ARBA" id="ARBA00023027"/>
    </source>
</evidence>
<evidence type="ECO:0000256" key="3">
    <source>
        <dbReference type="ARBA" id="ARBA00004947"/>
    </source>
</evidence>
<dbReference type="GO" id="GO:0003978">
    <property type="term" value="F:UDP-glucose 4-epimerase activity"/>
    <property type="evidence" value="ECO:0007669"/>
    <property type="project" value="UniProtKB-UniRule"/>
</dbReference>
<dbReference type="InterPro" id="IPR001509">
    <property type="entry name" value="Epimerase_deHydtase"/>
</dbReference>
<feature type="domain" description="NAD-dependent epimerase/dehydratase" evidence="11">
    <location>
        <begin position="7"/>
        <end position="254"/>
    </location>
</feature>
<dbReference type="Gene3D" id="3.90.25.10">
    <property type="entry name" value="UDP-galactose 4-epimerase, domain 1"/>
    <property type="match status" value="1"/>
</dbReference>
<evidence type="ECO:0000259" key="11">
    <source>
        <dbReference type="Pfam" id="PF01370"/>
    </source>
</evidence>
<dbReference type="EC" id="5.1.3.2" evidence="5 10"/>
<dbReference type="EMBL" id="RJVP01000002">
    <property type="protein sequence ID" value="ROH87084.1"/>
    <property type="molecule type" value="Genomic_DNA"/>
</dbReference>
<reference evidence="12 13" key="1">
    <citation type="submission" date="2018-10" db="EMBL/GenBank/DDBJ databases">
        <authorList>
            <person name="Chen W.-M."/>
        </authorList>
    </citation>
    <scope>NUCLEOTIDE SEQUENCE [LARGE SCALE GENOMIC DNA]</scope>
    <source>
        <strain evidence="12 13">H-5</strain>
    </source>
</reference>
<keyword evidence="8 10" id="KW-0413">Isomerase</keyword>
<evidence type="ECO:0000256" key="8">
    <source>
        <dbReference type="ARBA" id="ARBA00023235"/>
    </source>
</evidence>
<dbReference type="RefSeq" id="WP_123236889.1">
    <property type="nucleotide sequence ID" value="NZ_RJVP01000002.1"/>
</dbReference>
<dbReference type="Proteomes" id="UP000275137">
    <property type="component" value="Unassembled WGS sequence"/>
</dbReference>
<sequence>MSSNQFLVIGGAGYIGSHMVKHLIEHGHQVVVLDDLSSGHADALLGGELLVHDFADRPFLDALFTKHHFDGVFHFASQILVGESVNNPAKYYRANTFATLVLLEAMRDHGVQNFVFSSTAAVYGEPAYVPIDEAHPKIPLNPYGASKYMVEQILSDFDRAHGTKYVALRYFNAAGADPQARMGERHEPETHLIPLALQAVTGRRPALKVFGTDYDTPDGTCLRDYIHVDDLSSAHLLAMQYLQAGGASRAFNLGNGAGYSVQQVIDVAGKVAGKPVPVEYAPRRAGDPARLIADATQAKAVLGWEPQYDDLEAIIGHAWAWEQKSH</sequence>
<comment type="caution">
    <text evidence="12">The sequence shown here is derived from an EMBL/GenBank/DDBJ whole genome shotgun (WGS) entry which is preliminary data.</text>
</comment>
<evidence type="ECO:0000256" key="1">
    <source>
        <dbReference type="ARBA" id="ARBA00000083"/>
    </source>
</evidence>
<keyword evidence="7 10" id="KW-0520">NAD</keyword>
<gene>
    <name evidence="12" type="primary">galE</name>
    <name evidence="12" type="ORF">ED236_05240</name>
</gene>
<dbReference type="Pfam" id="PF01370">
    <property type="entry name" value="Epimerase"/>
    <property type="match status" value="1"/>
</dbReference>
<protein>
    <recommendedName>
        <fullName evidence="6 10">UDP-glucose 4-epimerase</fullName>
        <ecNumber evidence="5 10">5.1.3.2</ecNumber>
    </recommendedName>
</protein>
<dbReference type="SUPFAM" id="SSF51735">
    <property type="entry name" value="NAD(P)-binding Rossmann-fold domains"/>
    <property type="match status" value="1"/>
</dbReference>
<accession>A0A3N0V3F5</accession>
<dbReference type="InterPro" id="IPR005886">
    <property type="entry name" value="UDP_G4E"/>
</dbReference>
<dbReference type="PANTHER" id="PTHR43725:SF53">
    <property type="entry name" value="UDP-ARABINOSE 4-EPIMERASE 1"/>
    <property type="match status" value="1"/>
</dbReference>
<dbReference type="AlphaFoldDB" id="A0A3N0V3F5"/>
<keyword evidence="13" id="KW-1185">Reference proteome</keyword>
<comment type="pathway">
    <text evidence="3 10">Carbohydrate metabolism; galactose metabolism.</text>
</comment>
<comment type="cofactor">
    <cofactor evidence="2 10">
        <name>NAD(+)</name>
        <dbReference type="ChEBI" id="CHEBI:57540"/>
    </cofactor>
</comment>
<evidence type="ECO:0000256" key="4">
    <source>
        <dbReference type="ARBA" id="ARBA00007637"/>
    </source>
</evidence>
<comment type="subunit">
    <text evidence="10">Homodimer.</text>
</comment>
<organism evidence="12 13">
    <name type="scientific">Pseudomethylobacillus aquaticus</name>
    <dbReference type="NCBI Taxonomy" id="2676064"/>
    <lineage>
        <taxon>Bacteria</taxon>
        <taxon>Pseudomonadati</taxon>
        <taxon>Pseudomonadota</taxon>
        <taxon>Betaproteobacteria</taxon>
        <taxon>Nitrosomonadales</taxon>
        <taxon>Methylophilaceae</taxon>
        <taxon>Pseudomethylobacillus</taxon>
    </lineage>
</organism>
<keyword evidence="9 10" id="KW-0119">Carbohydrate metabolism</keyword>
<comment type="similarity">
    <text evidence="4 10">Belongs to the NAD(P)-dependent epimerase/dehydratase family.</text>
</comment>
<dbReference type="GO" id="GO:0033499">
    <property type="term" value="P:galactose catabolic process via UDP-galactose, Leloir pathway"/>
    <property type="evidence" value="ECO:0007669"/>
    <property type="project" value="TreeGrafter"/>
</dbReference>
<evidence type="ECO:0000256" key="2">
    <source>
        <dbReference type="ARBA" id="ARBA00001911"/>
    </source>
</evidence>
<comment type="catalytic activity">
    <reaction evidence="1 10">
        <text>UDP-alpha-D-glucose = UDP-alpha-D-galactose</text>
        <dbReference type="Rhea" id="RHEA:22168"/>
        <dbReference type="ChEBI" id="CHEBI:58885"/>
        <dbReference type="ChEBI" id="CHEBI:66914"/>
        <dbReference type="EC" id="5.1.3.2"/>
    </reaction>
</comment>
<name>A0A3N0V3F5_9PROT</name>
<evidence type="ECO:0000256" key="10">
    <source>
        <dbReference type="RuleBase" id="RU366046"/>
    </source>
</evidence>
<dbReference type="Gene3D" id="3.40.50.720">
    <property type="entry name" value="NAD(P)-binding Rossmann-like Domain"/>
    <property type="match status" value="1"/>
</dbReference>
<dbReference type="PANTHER" id="PTHR43725">
    <property type="entry name" value="UDP-GLUCOSE 4-EPIMERASE"/>
    <property type="match status" value="1"/>
</dbReference>
<evidence type="ECO:0000313" key="13">
    <source>
        <dbReference type="Proteomes" id="UP000275137"/>
    </source>
</evidence>
<dbReference type="CDD" id="cd05247">
    <property type="entry name" value="UDP_G4E_1_SDR_e"/>
    <property type="match status" value="1"/>
</dbReference>
<evidence type="ECO:0000313" key="12">
    <source>
        <dbReference type="EMBL" id="ROH87084.1"/>
    </source>
</evidence>
<proteinExistence type="inferred from homology"/>